<evidence type="ECO:0000313" key="1">
    <source>
        <dbReference type="EMBL" id="QQR93143.1"/>
    </source>
</evidence>
<protein>
    <submittedName>
        <fullName evidence="1">Uncharacterized protein</fullName>
    </submittedName>
</protein>
<name>A0A7T9I297_9ARCH</name>
<reference evidence="1" key="1">
    <citation type="submission" date="2020-11" db="EMBL/GenBank/DDBJ databases">
        <title>Connecting structure to function with the recovery of over 1000 high-quality activated sludge metagenome-assembled genomes encoding full-length rRNA genes using long-read sequencing.</title>
        <authorList>
            <person name="Singleton C.M."/>
            <person name="Petriglieri F."/>
            <person name="Kristensen J.M."/>
            <person name="Kirkegaard R.H."/>
            <person name="Michaelsen T.Y."/>
            <person name="Andersen M.H."/>
            <person name="Karst S.M."/>
            <person name="Dueholm M.S."/>
            <person name="Nielsen P.H."/>
            <person name="Albertsen M."/>
        </authorList>
    </citation>
    <scope>NUCLEOTIDE SEQUENCE</scope>
    <source>
        <strain evidence="1">Fred_18-Q3-R57-64_BAT3C.431</strain>
    </source>
</reference>
<dbReference type="Proteomes" id="UP000596004">
    <property type="component" value="Chromosome"/>
</dbReference>
<dbReference type="EMBL" id="CP064981">
    <property type="protein sequence ID" value="QQR93143.1"/>
    <property type="molecule type" value="Genomic_DNA"/>
</dbReference>
<sequence length="273" mass="31476">MTVFTNHTTDNEGYLKTLDVDGTNILTKWGIEFSDSEKQFIHGQKAGANHHVESSKIEKNRTRTTLMVDLKRSRIRLEIDEHFSPDKIERKFMITPLEDTNLIDIAISQAFIRETFTHAKINGNIIGFDGMERNHQFESKKAILVGKSFDLEVELKVQANNSGLAPVVYCRTGKRFGWSIHTRLFPKEITKKVIIWCNKHWNRSIPLSNFFSSIRPVVDYLWYVGERPDRVERRTFGFASFGMAHAPKNETIVLTQCLTLVQKNSSMNKNDDP</sequence>
<accession>A0A7T9I297</accession>
<dbReference type="AlphaFoldDB" id="A0A7T9I297"/>
<gene>
    <name evidence="1" type="ORF">IPJ89_02810</name>
</gene>
<proteinExistence type="predicted"/>
<organism evidence="1">
    <name type="scientific">Candidatus Iainarchaeum sp</name>
    <dbReference type="NCBI Taxonomy" id="3101447"/>
    <lineage>
        <taxon>Archaea</taxon>
        <taxon>Candidatus Iainarchaeota</taxon>
        <taxon>Candidatus Iainarchaeia</taxon>
        <taxon>Candidatus Iainarchaeales</taxon>
        <taxon>Candidatus Iainarchaeaceae</taxon>
        <taxon>Candidatus Iainarchaeum</taxon>
    </lineage>
</organism>